<dbReference type="EMBL" id="JBBWWT010000013">
    <property type="protein sequence ID" value="MEL1266203.1"/>
    <property type="molecule type" value="Genomic_DNA"/>
</dbReference>
<proteinExistence type="predicted"/>
<organism evidence="1 2">
    <name type="scientific">Pseudoxanthomonas putridarboris</name>
    <dbReference type="NCBI Taxonomy" id="752605"/>
    <lineage>
        <taxon>Bacteria</taxon>
        <taxon>Pseudomonadati</taxon>
        <taxon>Pseudomonadota</taxon>
        <taxon>Gammaproteobacteria</taxon>
        <taxon>Lysobacterales</taxon>
        <taxon>Lysobacteraceae</taxon>
        <taxon>Pseudoxanthomonas</taxon>
    </lineage>
</organism>
<accession>A0ABU9J4M3</accession>
<evidence type="ECO:0008006" key="3">
    <source>
        <dbReference type="Google" id="ProtNLM"/>
    </source>
</evidence>
<sequence>MVEPPAGQAFHIEFSSADYGLRAWVTGINGTLETTLACWQAIAGEVRRLRPKGLLVVDDMEGEPPPPEQLLAFVQAMQGQGLEDVRIAYVERHTEQIPQVEVAGLLAYEHGFKAQIFEDEGAAAIWLRYGER</sequence>
<comment type="caution">
    <text evidence="1">The sequence shown here is derived from an EMBL/GenBank/DDBJ whole genome shotgun (WGS) entry which is preliminary data.</text>
</comment>
<protein>
    <recommendedName>
        <fullName evidence="3">SpoIIAA-like</fullName>
    </recommendedName>
</protein>
<dbReference type="Proteomes" id="UP001459204">
    <property type="component" value="Unassembled WGS sequence"/>
</dbReference>
<keyword evidence="2" id="KW-1185">Reference proteome</keyword>
<evidence type="ECO:0000313" key="1">
    <source>
        <dbReference type="EMBL" id="MEL1266203.1"/>
    </source>
</evidence>
<evidence type="ECO:0000313" key="2">
    <source>
        <dbReference type="Proteomes" id="UP001459204"/>
    </source>
</evidence>
<gene>
    <name evidence="1" type="ORF">AAD027_17770</name>
</gene>
<reference evidence="1 2" key="1">
    <citation type="submission" date="2024-04" db="EMBL/GenBank/DDBJ databases">
        <title>Draft genome sequence of Pseudoxanthomonas putridarboris WD12.</title>
        <authorList>
            <person name="Oh J."/>
        </authorList>
    </citation>
    <scope>NUCLEOTIDE SEQUENCE [LARGE SCALE GENOMIC DNA]</scope>
    <source>
        <strain evidence="1 2">WD12</strain>
    </source>
</reference>
<name>A0ABU9J4M3_9GAMM</name>
<dbReference type="RefSeq" id="WP_341727376.1">
    <property type="nucleotide sequence ID" value="NZ_JBBWWT010000013.1"/>
</dbReference>